<feature type="transmembrane region" description="Helical" evidence="6">
    <location>
        <begin position="12"/>
        <end position="34"/>
    </location>
</feature>
<keyword evidence="3" id="KW-0548">Nucleotidyltransferase</keyword>
<dbReference type="Gene3D" id="3.40.50.300">
    <property type="entry name" value="P-loop containing nucleotide triphosphate hydrolases"/>
    <property type="match status" value="2"/>
</dbReference>
<keyword evidence="2" id="KW-0808">Transferase</keyword>
<keyword evidence="6" id="KW-0472">Membrane</keyword>
<dbReference type="PROSITE" id="PS50507">
    <property type="entry name" value="RDRP_SSRNA_POS"/>
    <property type="match status" value="1"/>
</dbReference>
<dbReference type="GO" id="GO:0006351">
    <property type="term" value="P:DNA-templated transcription"/>
    <property type="evidence" value="ECO:0007669"/>
    <property type="project" value="InterPro"/>
</dbReference>
<dbReference type="SUPFAM" id="SSF56672">
    <property type="entry name" value="DNA/RNA polymerases"/>
    <property type="match status" value="1"/>
</dbReference>
<comment type="cofactor">
    <cofactor evidence="1">
        <name>Mg(2+)</name>
        <dbReference type="ChEBI" id="CHEBI:18420"/>
    </cofactor>
</comment>
<keyword evidence="4" id="KW-0547">Nucleotide-binding</keyword>
<dbReference type="PANTHER" id="PTHR12521:SF0">
    <property type="entry name" value="ADP-RIBOSE GLYCOHYDROLASE OARD1"/>
    <property type="match status" value="1"/>
</dbReference>
<dbReference type="InterPro" id="IPR043502">
    <property type="entry name" value="DNA/RNA_pol_sf"/>
</dbReference>
<evidence type="ECO:0000313" key="9">
    <source>
        <dbReference type="EMBL" id="APG77656.1"/>
    </source>
</evidence>
<keyword evidence="4" id="KW-0067">ATP-binding</keyword>
<dbReference type="EMBL" id="KX883777">
    <property type="protein sequence ID" value="APG77656.1"/>
    <property type="molecule type" value="Genomic_RNA"/>
</dbReference>
<dbReference type="SUPFAM" id="SSF52540">
    <property type="entry name" value="P-loop containing nucleoside triphosphate hydrolases"/>
    <property type="match status" value="1"/>
</dbReference>
<keyword evidence="6" id="KW-1133">Transmembrane helix</keyword>
<dbReference type="InterPro" id="IPR001788">
    <property type="entry name" value="RNA-dep_RNA_pol_alsuvir"/>
</dbReference>
<dbReference type="InterPro" id="IPR027417">
    <property type="entry name" value="P-loop_NTPase"/>
</dbReference>
<dbReference type="GO" id="GO:0003968">
    <property type="term" value="F:RNA-directed RNA polymerase activity"/>
    <property type="evidence" value="ECO:0007669"/>
    <property type="project" value="InterPro"/>
</dbReference>
<sequence>MGRKILNESVVILLLASCFVFLVVFLDSFVKSFYVVEVAVPDNYYQLFKIHAYEVYSAIKLSFKDFDYLELYNNLHHSITYSCTEVTSVFGYSYTECRERHLLDMVSYSVYNLLDKFENFFDNTFNVVEPEPALVPEEESYYYFIDVLSYISRLVGFCIFDVIVPFIRFCFLSAMLVFLSYLLQQYFDSIVCLPIISNNDDKPEGGDGSSAKIPEDVVPILEDLTPTFPIDYKVRIARFRNHQNWQNSDTVYDLSELFTLIQPHDTENAEETTEVIVKPVPKTVNRRVIEMQYDLFELLEKLNSHDSLIVAHCVSSDFKMSAGIAKTFVSKFKTIKDQLCVTGVVPDLQIVQSRLDSNQQQYMIAHLITKNFYYEKPTLQCVRESIVMLFDEISTMSLIDTLVIPKLGCGLDKLIWADVRKIIDDELKKITRNFTVVVCDYNPAKKVDKVEEKVFDEISTDYTPLFKLNKNYLWLPALTTTADVTLDDLREAFNQFSESYKKKFGQPVQLITSYNHEIAPGKNFYACLSCKDINECPYLVEFQYKIHKNSYLTDKLVDVDGILSRYNFRFIPYSCDYELAYNSILEKLLINVLTKEIIEKEMKTLNIQIRSNLETTYDKKINSIQELKENKNFIISVYDSNKCEFLTHNKFQCEKAVDSLGNIVDVEIRRDNYFVFKKPANLSVEDDGIYIFCNRIEIFNEPVIIPKQVTVLKNFVINYFTPAFNLINGVPGCGKTTRTIRDFKPNQKILIVTATRDAAKDVRNRLSKLHDVNCGVSLSVYNKLLTKFVRTIDSVLVNENRLLVDNLFVDEALMQHAGDVYSLIVLCNPRVINLVGDIAQIPFVNRIASYVTLYQNFPFKISERLYTSYRCPVDVMLAISKSYDSEIHSASKVVESLDFQLINVVSEIDFCSLNEKEGTKQVIVFKQAEKLAIISLLKQLNLNIKVNTVHEFQGQQAAHIYIIRLSDRPQEEVYLRNAYALVAISRHTVTCKYWSFCNSDAITKLMLNAKRSSGGAYTTAADIQRQQNIVLNQPVNQSHTCLVELETKYINYIHDLQRADGVNGLIDLTVELGRGYTSIDKDFVDTDKTVYTHISSAHNYIHETIYDVNSIRCFDPALLQMEFDRILPRNAVSDLAGTAMLLQHSDLSLNLDNVRVRGKFMAPVDIYKHDNRTLKPVLKTSCPINRVETTQEILLGIQKRNSNVPEMQGLVDAGHNANAIYKDFIRTFIDPRKYHVLADYKQSCLGASKRNVLQWFDLSSFKPSYMFNDFYIDILSAEFNKFSYSIKPQPKPVQTYNASVTYQPLQTISAHKRYLNSYFCPIIKEFKARLTSVLKKKYHIFTDESNADFVKNLNTFCNPGLVQKLLLSDQLFIKELDISKYDKSQGAEALLFCCALMKLFGISEDVVDYYFKCNLLNYLKCGTYGISFTVNYQMKSGTAPTLIFNTLFTMAVNGLVYDDSFVYYACFCGDDATFFLSTNIKRYLKDFDTSQFTSGLLNLETKELSFKYTYFCSRFMLASNNSWYVIADPVKLLNKLGRSDILDFAHAEEYRVSACDNFKVSNNEILFLLNFAISERYNIPTSNVNLIKNLQICLSSPELFQSLFYKPSNYVEPKGFFRASIKF</sequence>
<evidence type="ECO:0008006" key="10">
    <source>
        <dbReference type="Google" id="ProtNLM"/>
    </source>
</evidence>
<protein>
    <recommendedName>
        <fullName evidence="10">RNA helicase</fullName>
    </recommendedName>
</protein>
<evidence type="ECO:0000256" key="2">
    <source>
        <dbReference type="ARBA" id="ARBA00022679"/>
    </source>
</evidence>
<feature type="domain" description="(+)RNA virus helicase C-terminal" evidence="8">
    <location>
        <begin position="688"/>
        <end position="1027"/>
    </location>
</feature>
<reference evidence="9" key="1">
    <citation type="journal article" date="2016" name="Nature">
        <title>Redefining the invertebrate RNA virosphere.</title>
        <authorList>
            <person name="Shi M."/>
            <person name="Lin X.D."/>
            <person name="Tian J.H."/>
            <person name="Chen L.J."/>
            <person name="Chen X."/>
            <person name="Li C.X."/>
            <person name="Qin X.C."/>
            <person name="Li J."/>
            <person name="Cao J.P."/>
            <person name="Eden J.S."/>
            <person name="Buchmann J."/>
            <person name="Wang W."/>
            <person name="Xu J."/>
            <person name="Holmes E.C."/>
            <person name="Zhang Y.Z."/>
        </authorList>
    </citation>
    <scope>NUCLEOTIDE SEQUENCE</scope>
    <source>
        <strain evidence="9">QCM140901</strain>
    </source>
</reference>
<evidence type="ECO:0000259" key="7">
    <source>
        <dbReference type="PROSITE" id="PS50507"/>
    </source>
</evidence>
<dbReference type="InterPro" id="IPR007094">
    <property type="entry name" value="RNA-dir_pol_PSvirus"/>
</dbReference>
<dbReference type="Pfam" id="PF00978">
    <property type="entry name" value="RdRP_2"/>
    <property type="match status" value="1"/>
</dbReference>
<feature type="domain" description="RdRp catalytic" evidence="7">
    <location>
        <begin position="1371"/>
        <end position="1484"/>
    </location>
</feature>
<evidence type="ECO:0000256" key="4">
    <source>
        <dbReference type="ARBA" id="ARBA00022840"/>
    </source>
</evidence>
<proteinExistence type="predicted"/>
<dbReference type="GO" id="GO:0039694">
    <property type="term" value="P:viral RNA genome replication"/>
    <property type="evidence" value="ECO:0007669"/>
    <property type="project" value="InterPro"/>
</dbReference>
<dbReference type="InterPro" id="IPR043472">
    <property type="entry name" value="Macro_dom-like"/>
</dbReference>
<name>A0A1L3KK00_9VIRU</name>
<dbReference type="PROSITE" id="PS51657">
    <property type="entry name" value="PSRV_HELICASE"/>
    <property type="match status" value="1"/>
</dbReference>
<organism evidence="9">
    <name type="scientific">Hubei virga-like virus 22</name>
    <dbReference type="NCBI Taxonomy" id="1923337"/>
    <lineage>
        <taxon>Viruses</taxon>
        <taxon>Riboviria</taxon>
    </lineage>
</organism>
<dbReference type="SUPFAM" id="SSF52949">
    <property type="entry name" value="Macro domain-like"/>
    <property type="match status" value="1"/>
</dbReference>
<accession>A0A1L3KK00</accession>
<evidence type="ECO:0000256" key="3">
    <source>
        <dbReference type="ARBA" id="ARBA00022695"/>
    </source>
</evidence>
<dbReference type="GO" id="GO:0003723">
    <property type="term" value="F:RNA binding"/>
    <property type="evidence" value="ECO:0007669"/>
    <property type="project" value="InterPro"/>
</dbReference>
<dbReference type="InterPro" id="IPR027351">
    <property type="entry name" value="(+)RNA_virus_helicase_core_dom"/>
</dbReference>
<dbReference type="GO" id="GO:0005524">
    <property type="term" value="F:ATP binding"/>
    <property type="evidence" value="ECO:0007669"/>
    <property type="project" value="UniProtKB-KW"/>
</dbReference>
<dbReference type="GO" id="GO:0140291">
    <property type="term" value="P:peptidyl-glutamate ADP-deribosylation"/>
    <property type="evidence" value="ECO:0007669"/>
    <property type="project" value="TreeGrafter"/>
</dbReference>
<keyword evidence="5" id="KW-0693">Viral RNA replication</keyword>
<evidence type="ECO:0000256" key="5">
    <source>
        <dbReference type="ARBA" id="ARBA00022953"/>
    </source>
</evidence>
<dbReference type="PANTHER" id="PTHR12521">
    <property type="entry name" value="PROTEIN C6ORF130"/>
    <property type="match status" value="1"/>
</dbReference>
<evidence type="ECO:0000256" key="6">
    <source>
        <dbReference type="SAM" id="Phobius"/>
    </source>
</evidence>
<dbReference type="Pfam" id="PF01443">
    <property type="entry name" value="Viral_helicase1"/>
    <property type="match status" value="1"/>
</dbReference>
<dbReference type="Gene3D" id="3.40.220.10">
    <property type="entry name" value="Leucine Aminopeptidase, subunit E, domain 1"/>
    <property type="match status" value="1"/>
</dbReference>
<keyword evidence="6" id="KW-0812">Transmembrane</keyword>
<evidence type="ECO:0000256" key="1">
    <source>
        <dbReference type="ARBA" id="ARBA00001946"/>
    </source>
</evidence>
<dbReference type="InterPro" id="IPR050892">
    <property type="entry name" value="ADP-ribose_metab_enzymes"/>
</dbReference>
<evidence type="ECO:0000259" key="8">
    <source>
        <dbReference type="PROSITE" id="PS51657"/>
    </source>
</evidence>